<reference evidence="1" key="1">
    <citation type="submission" date="2020-06" db="EMBL/GenBank/DDBJ databases">
        <title>Legume-microbial interactions unlock mineral nutrients during tropical forest succession.</title>
        <authorList>
            <person name="Epihov D.Z."/>
        </authorList>
    </citation>
    <scope>NUCLEOTIDE SEQUENCE [LARGE SCALE GENOMIC DNA]</scope>
    <source>
        <strain evidence="1">Pan2503</strain>
    </source>
</reference>
<proteinExistence type="predicted"/>
<dbReference type="Proteomes" id="UP000567293">
    <property type="component" value="Unassembled WGS sequence"/>
</dbReference>
<dbReference type="AlphaFoldDB" id="A0A7V8SX89"/>
<evidence type="ECO:0000313" key="1">
    <source>
        <dbReference type="EMBL" id="MBA0085666.1"/>
    </source>
</evidence>
<protein>
    <submittedName>
        <fullName evidence="1">Uncharacterized protein</fullName>
    </submittedName>
</protein>
<organism evidence="1 2">
    <name type="scientific">Candidatus Acidiferrum panamense</name>
    <dbReference type="NCBI Taxonomy" id="2741543"/>
    <lineage>
        <taxon>Bacteria</taxon>
        <taxon>Pseudomonadati</taxon>
        <taxon>Acidobacteriota</taxon>
        <taxon>Terriglobia</taxon>
        <taxon>Candidatus Acidiferrales</taxon>
        <taxon>Candidatus Acidiferrum</taxon>
    </lineage>
</organism>
<comment type="caution">
    <text evidence="1">The sequence shown here is derived from an EMBL/GenBank/DDBJ whole genome shotgun (WGS) entry which is preliminary data.</text>
</comment>
<keyword evidence="2" id="KW-1185">Reference proteome</keyword>
<name>A0A7V8SX89_9BACT</name>
<accession>A0A7V8SX89</accession>
<dbReference type="EMBL" id="JACDQQ010001147">
    <property type="protein sequence ID" value="MBA0085666.1"/>
    <property type="molecule type" value="Genomic_DNA"/>
</dbReference>
<evidence type="ECO:0000313" key="2">
    <source>
        <dbReference type="Proteomes" id="UP000567293"/>
    </source>
</evidence>
<gene>
    <name evidence="1" type="ORF">HRJ53_11775</name>
</gene>
<sequence>MSPPHDCPGCAVEDALSSCSDAVARLLNAEGEFGEALDAVACDLMDLMSELEDLGIRHEQLRLPMAP</sequence>